<evidence type="ECO:0000313" key="6">
    <source>
        <dbReference type="EnsemblMetazoa" id="AATE004155-PA.1"/>
    </source>
</evidence>
<dbReference type="AlphaFoldDB" id="A0A182IRL1"/>
<dbReference type="SUPFAM" id="SSF53474">
    <property type="entry name" value="alpha/beta-Hydrolases"/>
    <property type="match status" value="1"/>
</dbReference>
<reference evidence="6" key="1">
    <citation type="submission" date="2022-08" db="UniProtKB">
        <authorList>
            <consortium name="EnsemblMetazoa"/>
        </authorList>
    </citation>
    <scope>IDENTIFICATION</scope>
    <source>
        <strain evidence="6">EBRO</strain>
    </source>
</reference>
<sequence length="509" mass="57647">MKFVSATGQMAAAVLLLALIVVAAGKSVEKTRRPFPGIERLGSRLDSVRPPKGYVSKNPRVVEGRLTSRLNHFDPQDRNTFEFTYLTNDQYYREGGPLFLVVGGHYPINPYFMDNSHFRDIAAMQGAMLATFEHRYYGESIPVEDFSTENLRFLRTEQVLFDLIELVDFLKNEVMNDPNAKVILHGIAYAGTIASWARQKFPNIIDGAWASSAPVRATVNYPEFAEDVGNIIREKANDQCYNRIFQAFHTAQNLLDAGLTEMVSEMFNTCEPVNVENTVEVEIFFFAMMLSLEAAMAEDFDIDNIARVCDQLTSDEFDTGLEALSNFLIERYSENRECFDLSLDNLVRYLTDTDIDGEANREFGLRQSTYHDCTEFGIFPTTSSPDQPFGSRVTYDLFLAECQAAFGEFITVDLIYESVRLTNFHYGATDPRTTNVLFTSGALDPLRHLSITYYLNLLSNARVTPREFTGADIVSISDSDSEELLLTKNMAEQYINSWLGPQINPFHRK</sequence>
<comment type="similarity">
    <text evidence="1">Belongs to the peptidase S28 family.</text>
</comment>
<dbReference type="GO" id="GO:0070008">
    <property type="term" value="F:serine-type exopeptidase activity"/>
    <property type="evidence" value="ECO:0007669"/>
    <property type="project" value="InterPro"/>
</dbReference>
<protein>
    <recommendedName>
        <fullName evidence="7">Prolylcarboxypeptidase</fullName>
    </recommendedName>
</protein>
<keyword evidence="3" id="KW-0732">Signal</keyword>
<evidence type="ECO:0000256" key="2">
    <source>
        <dbReference type="ARBA" id="ARBA00022670"/>
    </source>
</evidence>
<evidence type="ECO:0000256" key="1">
    <source>
        <dbReference type="ARBA" id="ARBA00011079"/>
    </source>
</evidence>
<dbReference type="PANTHER" id="PTHR11010:SF5">
    <property type="entry name" value="RE36938P-RELATED"/>
    <property type="match status" value="1"/>
</dbReference>
<evidence type="ECO:0000256" key="3">
    <source>
        <dbReference type="ARBA" id="ARBA00022729"/>
    </source>
</evidence>
<dbReference type="GO" id="GO:0006508">
    <property type="term" value="P:proteolysis"/>
    <property type="evidence" value="ECO:0007669"/>
    <property type="project" value="UniProtKB-KW"/>
</dbReference>
<keyword evidence="2" id="KW-0645">Protease</keyword>
<organism evidence="6">
    <name type="scientific">Anopheles atroparvus</name>
    <name type="common">European mosquito</name>
    <dbReference type="NCBI Taxonomy" id="41427"/>
    <lineage>
        <taxon>Eukaryota</taxon>
        <taxon>Metazoa</taxon>
        <taxon>Ecdysozoa</taxon>
        <taxon>Arthropoda</taxon>
        <taxon>Hexapoda</taxon>
        <taxon>Insecta</taxon>
        <taxon>Pterygota</taxon>
        <taxon>Neoptera</taxon>
        <taxon>Endopterygota</taxon>
        <taxon>Diptera</taxon>
        <taxon>Nematocera</taxon>
        <taxon>Culicoidea</taxon>
        <taxon>Culicidae</taxon>
        <taxon>Anophelinae</taxon>
        <taxon>Anopheles</taxon>
    </lineage>
</organism>
<dbReference type="EnsemblMetazoa" id="AATE004155-RA">
    <property type="protein sequence ID" value="AATE004155-PA.1"/>
    <property type="gene ID" value="AATE004155"/>
</dbReference>
<dbReference type="InterPro" id="IPR029058">
    <property type="entry name" value="AB_hydrolase_fold"/>
</dbReference>
<evidence type="ECO:0000256" key="4">
    <source>
        <dbReference type="ARBA" id="ARBA00022801"/>
    </source>
</evidence>
<dbReference type="Gene3D" id="3.40.50.1820">
    <property type="entry name" value="alpha/beta hydrolase"/>
    <property type="match status" value="1"/>
</dbReference>
<proteinExistence type="inferred from homology"/>
<dbReference type="Pfam" id="PF05577">
    <property type="entry name" value="Peptidase_S28"/>
    <property type="match status" value="1"/>
</dbReference>
<name>A0A182IRL1_ANOAO</name>
<keyword evidence="5" id="KW-0325">Glycoprotein</keyword>
<evidence type="ECO:0000256" key="5">
    <source>
        <dbReference type="ARBA" id="ARBA00023180"/>
    </source>
</evidence>
<dbReference type="GO" id="GO:0008239">
    <property type="term" value="F:dipeptidyl-peptidase activity"/>
    <property type="evidence" value="ECO:0007669"/>
    <property type="project" value="TreeGrafter"/>
</dbReference>
<dbReference type="PANTHER" id="PTHR11010">
    <property type="entry name" value="PROTEASE S28 PRO-X CARBOXYPEPTIDASE-RELATED"/>
    <property type="match status" value="1"/>
</dbReference>
<dbReference type="VEuPathDB" id="VectorBase:AATE004155"/>
<dbReference type="InterPro" id="IPR042269">
    <property type="entry name" value="Ser_carbopepase_S28_SKS"/>
</dbReference>
<dbReference type="Gene3D" id="1.20.120.980">
    <property type="entry name" value="Serine carboxypeptidase S28, SKS domain"/>
    <property type="match status" value="1"/>
</dbReference>
<accession>A0A182IRL1</accession>
<keyword evidence="4" id="KW-0378">Hydrolase</keyword>
<dbReference type="InterPro" id="IPR008758">
    <property type="entry name" value="Peptidase_S28"/>
</dbReference>
<evidence type="ECO:0008006" key="7">
    <source>
        <dbReference type="Google" id="ProtNLM"/>
    </source>
</evidence>